<dbReference type="PANTHER" id="PTHR34385:SF1">
    <property type="entry name" value="PEPTIDOGLYCAN L-ALANYL-D-GLUTAMATE ENDOPEPTIDASE CWLK"/>
    <property type="match status" value="1"/>
</dbReference>
<proteinExistence type="predicted"/>
<evidence type="ECO:0000313" key="4">
    <source>
        <dbReference type="Proteomes" id="UP000234384"/>
    </source>
</evidence>
<feature type="chain" id="PRO_5014197549" evidence="1">
    <location>
        <begin position="22"/>
        <end position="261"/>
    </location>
</feature>
<dbReference type="PANTHER" id="PTHR34385">
    <property type="entry name" value="D-ALANYL-D-ALANINE CARBOXYPEPTIDASE"/>
    <property type="match status" value="1"/>
</dbReference>
<gene>
    <name evidence="3" type="ORF">CYJ57_03345</name>
</gene>
<dbReference type="SUPFAM" id="SSF55166">
    <property type="entry name" value="Hedgehog/DD-peptidase"/>
    <property type="match status" value="1"/>
</dbReference>
<evidence type="ECO:0000259" key="2">
    <source>
        <dbReference type="Pfam" id="PF02557"/>
    </source>
</evidence>
<dbReference type="OrthoDB" id="9792074at2"/>
<name>A0A2I1K1N3_9LACT</name>
<protein>
    <submittedName>
        <fullName evidence="3">Peptidase M15</fullName>
    </submittedName>
</protein>
<keyword evidence="1" id="KW-0732">Signal</keyword>
<dbReference type="InterPro" id="IPR009045">
    <property type="entry name" value="Zn_M74/Hedgehog-like"/>
</dbReference>
<evidence type="ECO:0000313" key="3">
    <source>
        <dbReference type="EMBL" id="PKY89570.1"/>
    </source>
</evidence>
<dbReference type="EMBL" id="PKHE01000006">
    <property type="protein sequence ID" value="PKY89570.1"/>
    <property type="molecule type" value="Genomic_DNA"/>
</dbReference>
<dbReference type="CDD" id="cd14852">
    <property type="entry name" value="LD-carboxypeptidase"/>
    <property type="match status" value="1"/>
</dbReference>
<dbReference type="RefSeq" id="WP_101954068.1">
    <property type="nucleotide sequence ID" value="NZ_PKHE01000006.1"/>
</dbReference>
<dbReference type="Proteomes" id="UP000234384">
    <property type="component" value="Unassembled WGS sequence"/>
</dbReference>
<dbReference type="GO" id="GO:0008233">
    <property type="term" value="F:peptidase activity"/>
    <property type="evidence" value="ECO:0007669"/>
    <property type="project" value="InterPro"/>
</dbReference>
<dbReference type="AlphaFoldDB" id="A0A2I1K1N3"/>
<dbReference type="InterPro" id="IPR052179">
    <property type="entry name" value="DD-CPase-like"/>
</dbReference>
<dbReference type="GO" id="GO:0006508">
    <property type="term" value="P:proteolysis"/>
    <property type="evidence" value="ECO:0007669"/>
    <property type="project" value="InterPro"/>
</dbReference>
<dbReference type="Pfam" id="PF02557">
    <property type="entry name" value="VanY"/>
    <property type="match status" value="1"/>
</dbReference>
<accession>A0A2I1K1N3</accession>
<reference evidence="3 4" key="1">
    <citation type="submission" date="2017-12" db="EMBL/GenBank/DDBJ databases">
        <title>Phylogenetic diversity of female urinary microbiome.</title>
        <authorList>
            <person name="Thomas-White K."/>
            <person name="Wolfe A.J."/>
        </authorList>
    </citation>
    <scope>NUCLEOTIDE SEQUENCE [LARGE SCALE GENOMIC DNA]</scope>
    <source>
        <strain evidence="3 4">UMB0898</strain>
    </source>
</reference>
<sequence length="261" mass="29885">MRKILLSFLIILHILPITAQAATYQLPDIQPMIDALNPTEIEERLNSMPPSANLDNPLLQLVNIDNQVEQQPQPELTTFDGDKYFSVDIYQPLSDFIAAAANQGYYLKVISGFRTIEYQQNNRANALNEYLAEGYSEADALYLVNLFYALPEASEHLTGLAVDLLSTDWLNTGQGLHQNYQYDASAIWMADNASEFGFVLRYPDSKQEITQIEFEPWHFRYVGLEHATYMEKYNLVLEEYLAWIAYRDEVNTAMTTTTTEP</sequence>
<dbReference type="InterPro" id="IPR058193">
    <property type="entry name" value="VanY/YodJ_core_dom"/>
</dbReference>
<feature type="domain" description="D-alanyl-D-alanine carboxypeptidase-like core" evidence="2">
    <location>
        <begin position="85"/>
        <end position="223"/>
    </location>
</feature>
<comment type="caution">
    <text evidence="3">The sequence shown here is derived from an EMBL/GenBank/DDBJ whole genome shotgun (WGS) entry which is preliminary data.</text>
</comment>
<organism evidence="3 4">
    <name type="scientific">Falseniella ignava</name>
    <dbReference type="NCBI Taxonomy" id="137730"/>
    <lineage>
        <taxon>Bacteria</taxon>
        <taxon>Bacillati</taxon>
        <taxon>Bacillota</taxon>
        <taxon>Bacilli</taxon>
        <taxon>Lactobacillales</taxon>
        <taxon>Aerococcaceae</taxon>
        <taxon>Falseniella</taxon>
    </lineage>
</organism>
<dbReference type="InterPro" id="IPR003709">
    <property type="entry name" value="VanY-like_core_dom"/>
</dbReference>
<dbReference type="Gene3D" id="3.30.1380.10">
    <property type="match status" value="1"/>
</dbReference>
<evidence type="ECO:0000256" key="1">
    <source>
        <dbReference type="SAM" id="SignalP"/>
    </source>
</evidence>
<feature type="signal peptide" evidence="1">
    <location>
        <begin position="1"/>
        <end position="21"/>
    </location>
</feature>